<proteinExistence type="predicted"/>
<sequence length="134" mass="14654">MQVSPPNSTASPAGTDFAVSYDKNTGIAIYEIYDGSLNITSNFTSEQKMISSSYGQPIERIEVDKNGTMTEQVAIPQDEWQALQAEVGAQTMQEKKQSSGLLGVFILVILLGGVFILHKNRKFQLILQKLKGGN</sequence>
<keyword evidence="1" id="KW-0812">Transmembrane</keyword>
<keyword evidence="1" id="KW-0472">Membrane</keyword>
<keyword evidence="1" id="KW-1133">Transmembrane helix</keyword>
<name>A0A1G2DI79_9BACT</name>
<dbReference type="AlphaFoldDB" id="A0A1G2DI79"/>
<dbReference type="EMBL" id="MHLP01000008">
    <property type="protein sequence ID" value="OGZ13355.1"/>
    <property type="molecule type" value="Genomic_DNA"/>
</dbReference>
<accession>A0A1G2DI79</accession>
<feature type="transmembrane region" description="Helical" evidence="1">
    <location>
        <begin position="100"/>
        <end position="117"/>
    </location>
</feature>
<comment type="caution">
    <text evidence="2">The sequence shown here is derived from an EMBL/GenBank/DDBJ whole genome shotgun (WGS) entry which is preliminary data.</text>
</comment>
<reference evidence="2 3" key="1">
    <citation type="journal article" date="2016" name="Nat. Commun.">
        <title>Thousands of microbial genomes shed light on interconnected biogeochemical processes in an aquifer system.</title>
        <authorList>
            <person name="Anantharaman K."/>
            <person name="Brown C.T."/>
            <person name="Hug L.A."/>
            <person name="Sharon I."/>
            <person name="Castelle C.J."/>
            <person name="Probst A.J."/>
            <person name="Thomas B.C."/>
            <person name="Singh A."/>
            <person name="Wilkins M.J."/>
            <person name="Karaoz U."/>
            <person name="Brodie E.L."/>
            <person name="Williams K.H."/>
            <person name="Hubbard S.S."/>
            <person name="Banfield J.F."/>
        </authorList>
    </citation>
    <scope>NUCLEOTIDE SEQUENCE [LARGE SCALE GENOMIC DNA]</scope>
</reference>
<protein>
    <submittedName>
        <fullName evidence="2">Uncharacterized protein</fullName>
    </submittedName>
</protein>
<dbReference type="Proteomes" id="UP000178534">
    <property type="component" value="Unassembled WGS sequence"/>
</dbReference>
<dbReference type="STRING" id="1798665.A2942_03270"/>
<gene>
    <name evidence="2" type="ORF">A2942_03270</name>
</gene>
<evidence type="ECO:0000313" key="3">
    <source>
        <dbReference type="Proteomes" id="UP000178534"/>
    </source>
</evidence>
<evidence type="ECO:0000313" key="2">
    <source>
        <dbReference type="EMBL" id="OGZ13355.1"/>
    </source>
</evidence>
<organism evidence="2 3">
    <name type="scientific">Candidatus Lloydbacteria bacterium RIFCSPLOWO2_01_FULL_50_20</name>
    <dbReference type="NCBI Taxonomy" id="1798665"/>
    <lineage>
        <taxon>Bacteria</taxon>
        <taxon>Candidatus Lloydiibacteriota</taxon>
    </lineage>
</organism>
<evidence type="ECO:0000256" key="1">
    <source>
        <dbReference type="SAM" id="Phobius"/>
    </source>
</evidence>